<dbReference type="SUPFAM" id="SSF161098">
    <property type="entry name" value="MetI-like"/>
    <property type="match status" value="2"/>
</dbReference>
<keyword evidence="2 7" id="KW-0813">Transport</keyword>
<name>A0A449B265_9BACT</name>
<feature type="domain" description="ABC transmembrane type-1" evidence="8">
    <location>
        <begin position="364"/>
        <end position="553"/>
    </location>
</feature>
<feature type="transmembrane region" description="Helical" evidence="7">
    <location>
        <begin position="227"/>
        <end position="247"/>
    </location>
</feature>
<evidence type="ECO:0000313" key="10">
    <source>
        <dbReference type="Proteomes" id="UP000290985"/>
    </source>
</evidence>
<keyword evidence="5 7" id="KW-1133">Transmembrane helix</keyword>
<dbReference type="CDD" id="cd06261">
    <property type="entry name" value="TM_PBP2"/>
    <property type="match status" value="1"/>
</dbReference>
<feature type="domain" description="ABC transmembrane type-1" evidence="8">
    <location>
        <begin position="91"/>
        <end position="275"/>
    </location>
</feature>
<evidence type="ECO:0000259" key="8">
    <source>
        <dbReference type="PROSITE" id="PS50928"/>
    </source>
</evidence>
<dbReference type="GO" id="GO:0055085">
    <property type="term" value="P:transmembrane transport"/>
    <property type="evidence" value="ECO:0007669"/>
    <property type="project" value="InterPro"/>
</dbReference>
<keyword evidence="4 7" id="KW-0812">Transmembrane</keyword>
<accession>A0A449B265</accession>
<dbReference type="PANTHER" id="PTHR30043">
    <property type="entry name" value="PHOSPHONATES TRANSPORT SYSTEM PERMEASE PROTEIN"/>
    <property type="match status" value="1"/>
</dbReference>
<feature type="transmembrane region" description="Helical" evidence="7">
    <location>
        <begin position="29"/>
        <end position="48"/>
    </location>
</feature>
<evidence type="ECO:0000256" key="5">
    <source>
        <dbReference type="ARBA" id="ARBA00022989"/>
    </source>
</evidence>
<feature type="transmembrane region" description="Helical" evidence="7">
    <location>
        <begin position="154"/>
        <end position="171"/>
    </location>
</feature>
<sequence length="583" mass="69181">MKNNKLRSFFQYQITIDGISTGWKIKKSWIYIFWITLIIFIILIFYFYDFSLNFPDGSDIFLRNFKKIFTFSSVSTFETGGNLWIKSLQFLFINIKYVIAGTFVGFVIALITSFFSSDQFNNKIICNIFKFILFFLRAVPEIVFILIFKNTLESADTILLLAYFWFSWLWLHKYFVEVFKTVDTKFYYLSIRMGNSKIRSFFREIYPRIDNKIIGLLLYSFESNIRWASLLSNFGLIGIGLLTNHAAQNAGTNIEQLGIPLLILILFILSLELGDYLFRNFVLKHLPFIKISRNNFLKWIQINWQKIFKLILLLFLIIFSIYIFFSLNYSIFKNNFFLSYTNNFFKPDFSVFNLSSFSIEFNPIIQSLQIWIHTFFTLIILFVLVLFFLPFLIENQNSKYTITLTKFWLIVFRSVPSIIVFFVFSPLFNSSSTLILIILAFHSCGSILKQLSDSVNKIDASKFKNLKLIGWGKFKIYKHYVLPYLKKDLMTLFTIYMEIMFRSIILYSSLSEREFFIGGKLFIYLNGRVIEFNKAFAYMWIIMFNIFVLNIVTNLILNFEKVKQEFLKIYNKFSKTKILKSNI</sequence>
<evidence type="ECO:0000313" key="9">
    <source>
        <dbReference type="EMBL" id="VEU74699.1"/>
    </source>
</evidence>
<dbReference type="GO" id="GO:0005886">
    <property type="term" value="C:plasma membrane"/>
    <property type="evidence" value="ECO:0007669"/>
    <property type="project" value="UniProtKB-SubCell"/>
</dbReference>
<feature type="transmembrane region" description="Helical" evidence="7">
    <location>
        <begin position="307"/>
        <end position="332"/>
    </location>
</feature>
<keyword evidence="10" id="KW-1185">Reference proteome</keyword>
<comment type="subcellular location">
    <subcellularLocation>
        <location evidence="1 7">Cell membrane</location>
        <topology evidence="1 7">Multi-pass membrane protein</topology>
    </subcellularLocation>
</comment>
<dbReference type="InterPro" id="IPR035906">
    <property type="entry name" value="MetI-like_sf"/>
</dbReference>
<gene>
    <name evidence="9" type="ORF">NCTC10181_00558</name>
</gene>
<keyword evidence="6 7" id="KW-0472">Membrane</keyword>
<reference evidence="9 10" key="1">
    <citation type="submission" date="2019-01" db="EMBL/GenBank/DDBJ databases">
        <authorList>
            <consortium name="Pathogen Informatics"/>
        </authorList>
    </citation>
    <scope>NUCLEOTIDE SEQUENCE [LARGE SCALE GENOMIC DNA]</scope>
    <source>
        <strain evidence="9 10">NCTC10181</strain>
    </source>
</reference>
<dbReference type="Gene3D" id="1.10.3720.10">
    <property type="entry name" value="MetI-like"/>
    <property type="match status" value="2"/>
</dbReference>
<feature type="transmembrane region" description="Helical" evidence="7">
    <location>
        <begin position="370"/>
        <end position="393"/>
    </location>
</feature>
<dbReference type="Proteomes" id="UP000290985">
    <property type="component" value="Chromosome"/>
</dbReference>
<feature type="transmembrane region" description="Helical" evidence="7">
    <location>
        <begin position="128"/>
        <end position="148"/>
    </location>
</feature>
<organism evidence="9 10">
    <name type="scientific">Mycoplasmopsis citelli</name>
    <dbReference type="NCBI Taxonomy" id="171281"/>
    <lineage>
        <taxon>Bacteria</taxon>
        <taxon>Bacillati</taxon>
        <taxon>Mycoplasmatota</taxon>
        <taxon>Mycoplasmoidales</taxon>
        <taxon>Metamycoplasmataceae</taxon>
        <taxon>Mycoplasmopsis</taxon>
    </lineage>
</organism>
<proteinExistence type="inferred from homology"/>
<protein>
    <submittedName>
        <fullName evidence="9">ABC-type phosphate/phosphonate transport system, permease component</fullName>
    </submittedName>
</protein>
<feature type="transmembrane region" description="Helical" evidence="7">
    <location>
        <begin position="430"/>
        <end position="448"/>
    </location>
</feature>
<evidence type="ECO:0000256" key="6">
    <source>
        <dbReference type="ARBA" id="ARBA00023136"/>
    </source>
</evidence>
<evidence type="ECO:0000256" key="7">
    <source>
        <dbReference type="RuleBase" id="RU363032"/>
    </source>
</evidence>
<dbReference type="Pfam" id="PF00528">
    <property type="entry name" value="BPD_transp_1"/>
    <property type="match status" value="2"/>
</dbReference>
<feature type="transmembrane region" description="Helical" evidence="7">
    <location>
        <begin position="259"/>
        <end position="278"/>
    </location>
</feature>
<keyword evidence="3" id="KW-1003">Cell membrane</keyword>
<dbReference type="OrthoDB" id="401373at2"/>
<dbReference type="RefSeq" id="WP_129725506.1">
    <property type="nucleotide sequence ID" value="NZ_LR215036.1"/>
</dbReference>
<evidence type="ECO:0000256" key="1">
    <source>
        <dbReference type="ARBA" id="ARBA00004651"/>
    </source>
</evidence>
<dbReference type="PROSITE" id="PS50928">
    <property type="entry name" value="ABC_TM1"/>
    <property type="match status" value="2"/>
</dbReference>
<dbReference type="KEGG" id="mcit:NCTC10181_00558"/>
<dbReference type="InterPro" id="IPR000515">
    <property type="entry name" value="MetI-like"/>
</dbReference>
<evidence type="ECO:0000256" key="2">
    <source>
        <dbReference type="ARBA" id="ARBA00022448"/>
    </source>
</evidence>
<dbReference type="AlphaFoldDB" id="A0A449B265"/>
<feature type="transmembrane region" description="Helical" evidence="7">
    <location>
        <begin position="97"/>
        <end position="116"/>
    </location>
</feature>
<dbReference type="EMBL" id="LR215036">
    <property type="protein sequence ID" value="VEU74699.1"/>
    <property type="molecule type" value="Genomic_DNA"/>
</dbReference>
<feature type="transmembrane region" description="Helical" evidence="7">
    <location>
        <begin position="535"/>
        <end position="557"/>
    </location>
</feature>
<dbReference type="PANTHER" id="PTHR30043:SF1">
    <property type="entry name" value="ABC TRANSPORT SYSTEM PERMEASE PROTEIN P69"/>
    <property type="match status" value="1"/>
</dbReference>
<evidence type="ECO:0000256" key="4">
    <source>
        <dbReference type="ARBA" id="ARBA00022692"/>
    </source>
</evidence>
<evidence type="ECO:0000256" key="3">
    <source>
        <dbReference type="ARBA" id="ARBA00022475"/>
    </source>
</evidence>
<comment type="similarity">
    <text evidence="7">Belongs to the binding-protein-dependent transport system permease family.</text>
</comment>